<name>A0A7E4ZXG3_PANRE</name>
<dbReference type="SUPFAM" id="SSF49599">
    <property type="entry name" value="TRAF domain-like"/>
    <property type="match status" value="2"/>
</dbReference>
<keyword evidence="2" id="KW-1185">Reference proteome</keyword>
<dbReference type="Pfam" id="PF22486">
    <property type="entry name" value="MATH_2"/>
    <property type="match status" value="1"/>
</dbReference>
<reference evidence="3" key="2">
    <citation type="submission" date="2020-10" db="UniProtKB">
        <authorList>
            <consortium name="WormBaseParasite"/>
        </authorList>
    </citation>
    <scope>IDENTIFICATION</scope>
</reference>
<reference evidence="2" key="1">
    <citation type="journal article" date="2013" name="Genetics">
        <title>The draft genome and transcriptome of Panagrellus redivivus are shaped by the harsh demands of a free-living lifestyle.</title>
        <authorList>
            <person name="Srinivasan J."/>
            <person name="Dillman A.R."/>
            <person name="Macchietto M.G."/>
            <person name="Heikkinen L."/>
            <person name="Lakso M."/>
            <person name="Fracchia K.M."/>
            <person name="Antoshechkin I."/>
            <person name="Mortazavi A."/>
            <person name="Wong G."/>
            <person name="Sternberg P.W."/>
        </authorList>
    </citation>
    <scope>NUCLEOTIDE SEQUENCE [LARGE SCALE GENOMIC DNA]</scope>
    <source>
        <strain evidence="2">MT8872</strain>
    </source>
</reference>
<dbReference type="CDD" id="cd00121">
    <property type="entry name" value="MATH"/>
    <property type="match status" value="1"/>
</dbReference>
<proteinExistence type="predicted"/>
<accession>A0A7E4ZXG3</accession>
<evidence type="ECO:0000313" key="3">
    <source>
        <dbReference type="WBParaSite" id="Pan_g23553.t1"/>
    </source>
</evidence>
<dbReference type="InterPro" id="IPR008974">
    <property type="entry name" value="TRAF-like"/>
</dbReference>
<dbReference type="Proteomes" id="UP000492821">
    <property type="component" value="Unassembled WGS sequence"/>
</dbReference>
<evidence type="ECO:0000313" key="2">
    <source>
        <dbReference type="Proteomes" id="UP000492821"/>
    </source>
</evidence>
<feature type="domain" description="MATH" evidence="1">
    <location>
        <begin position="174"/>
        <end position="270"/>
    </location>
</feature>
<sequence>MSDEFEDTVTVKFPLKLLRVCAPGQQIIEKKRVVNGITWWIQYYPCGQTENEKENISVFFHITGGPAIMTRYCGIHIDGILIQKVSTKDYEESGSWGIGKWLTHDQCRAADEKDGYVEFVFNVKFTRPKILPKKVSGSEHSSVKDSLKFEILEYQLDNNAVSEFDSTVKQAVKGSDKHSWRLFYFPAGDSSRSKDHISLFVEASTTEKKTVILHGAIKIGDITKHGRVFEKHFKMIVEADSECAFPKLISHKELRQIGGVVDEKVSITVEGTFTTYDNLELD</sequence>
<evidence type="ECO:0000259" key="1">
    <source>
        <dbReference type="Pfam" id="PF22486"/>
    </source>
</evidence>
<dbReference type="AlphaFoldDB" id="A0A7E4ZXG3"/>
<dbReference type="WBParaSite" id="Pan_g23553.t1">
    <property type="protein sequence ID" value="Pan_g23553.t1"/>
    <property type="gene ID" value="Pan_g23553"/>
</dbReference>
<dbReference type="Gene3D" id="2.60.210.10">
    <property type="entry name" value="Apoptosis, Tumor Necrosis Factor Receptor Associated Protein 2, Chain A"/>
    <property type="match status" value="1"/>
</dbReference>
<protein>
    <submittedName>
        <fullName evidence="3">MATH domain-containing protein</fullName>
    </submittedName>
</protein>
<dbReference type="InterPro" id="IPR002083">
    <property type="entry name" value="MATH/TRAF_dom"/>
</dbReference>
<organism evidence="2 3">
    <name type="scientific">Panagrellus redivivus</name>
    <name type="common">Microworm</name>
    <dbReference type="NCBI Taxonomy" id="6233"/>
    <lineage>
        <taxon>Eukaryota</taxon>
        <taxon>Metazoa</taxon>
        <taxon>Ecdysozoa</taxon>
        <taxon>Nematoda</taxon>
        <taxon>Chromadorea</taxon>
        <taxon>Rhabditida</taxon>
        <taxon>Tylenchina</taxon>
        <taxon>Panagrolaimomorpha</taxon>
        <taxon>Panagrolaimoidea</taxon>
        <taxon>Panagrolaimidae</taxon>
        <taxon>Panagrellus</taxon>
    </lineage>
</organism>